<proteinExistence type="predicted"/>
<name>F0JEF8_9BACT</name>
<dbReference type="EMBL" id="CP003220">
    <property type="protein sequence ID" value="EGB13521.1"/>
    <property type="molecule type" value="Genomic_DNA"/>
</dbReference>
<dbReference type="KEGG" id="ddn:DND132_0304"/>
<evidence type="ECO:0000256" key="2">
    <source>
        <dbReference type="SAM" id="SignalP"/>
    </source>
</evidence>
<organism evidence="3 4">
    <name type="scientific">Pseudodesulfovibrio mercurii</name>
    <dbReference type="NCBI Taxonomy" id="641491"/>
    <lineage>
        <taxon>Bacteria</taxon>
        <taxon>Pseudomonadati</taxon>
        <taxon>Thermodesulfobacteriota</taxon>
        <taxon>Desulfovibrionia</taxon>
        <taxon>Desulfovibrionales</taxon>
        <taxon>Desulfovibrionaceae</taxon>
    </lineage>
</organism>
<dbReference type="eggNOG" id="COG3018">
    <property type="taxonomic scope" value="Bacteria"/>
</dbReference>
<reference evidence="3 4" key="1">
    <citation type="journal article" date="2011" name="J. Bacteriol.">
        <title>Genome sequence of the mercury-methylating strain Desulfovibrio desulfuricans ND132.</title>
        <authorList>
            <person name="Brown S.D."/>
            <person name="Gilmour C.C."/>
            <person name="Kucken A.M."/>
            <person name="Wall J.D."/>
            <person name="Elias D.A."/>
            <person name="Brandt C.C."/>
            <person name="Podar M."/>
            <person name="Chertkov O."/>
            <person name="Held B."/>
            <person name="Bruce D.C."/>
            <person name="Detter J.C."/>
            <person name="Tapia R."/>
            <person name="Han C.S."/>
            <person name="Goodwin L.A."/>
            <person name="Cheng J.F."/>
            <person name="Pitluck S."/>
            <person name="Woyke T."/>
            <person name="Mikhailova N."/>
            <person name="Ivanova N.N."/>
            <person name="Han J."/>
            <person name="Lucas S."/>
            <person name="Lapidus A.L."/>
            <person name="Land M.L."/>
            <person name="Hauser L.J."/>
            <person name="Palumbo A.V."/>
        </authorList>
    </citation>
    <scope>NUCLEOTIDE SEQUENCE [LARGE SCALE GENOMIC DNA]</scope>
    <source>
        <strain evidence="3 4">ND132</strain>
    </source>
</reference>
<dbReference type="STRING" id="641491.DND132_0304"/>
<evidence type="ECO:0000313" key="3">
    <source>
        <dbReference type="EMBL" id="EGB13521.1"/>
    </source>
</evidence>
<protein>
    <submittedName>
        <fullName evidence="3">Uncharacterized protein</fullName>
    </submittedName>
</protein>
<dbReference type="HOGENOM" id="CLU_060107_0_0_7"/>
<dbReference type="AlphaFoldDB" id="F0JEF8"/>
<gene>
    <name evidence="3" type="ORF">DND132_0304</name>
</gene>
<keyword evidence="2" id="KW-0732">Signal</keyword>
<accession>F0JEF8</accession>
<feature type="region of interest" description="Disordered" evidence="1">
    <location>
        <begin position="156"/>
        <end position="178"/>
    </location>
</feature>
<dbReference type="SMR" id="F0JEF8"/>
<feature type="chain" id="PRO_5003253574" evidence="2">
    <location>
        <begin position="23"/>
        <end position="312"/>
    </location>
</feature>
<sequence length="312" mass="32948" precursor="true">MSFRIFVPILLSFLLFASPARAFDGLVQTFGADGTLSWGTGELSVVRPVEGAAADESDTALSPLSVRRAVVQARKRLLDMVLSVRIDGHQTVGAFLSGDSDLAAQVRGLIQNSLYRGPGLYDEAGTVRVSEKLRGQLAELILPNTIQFQSTIPPRLSTATGQGVDTPDNAPEEVGSGTRGYTGVVVDARGLKLTPALAPIIYGQDGFGAYGYFQVSRTNVVDKGMVAYSVSDNPKVLAERVGKRPLMVRALGAYGSWRTDVIIAASDARLVRAVVKTGPIADGCRVVILVDRPEKESGDADAARTAKGAGDA</sequence>
<dbReference type="Proteomes" id="UP000007845">
    <property type="component" value="Chromosome"/>
</dbReference>
<feature type="signal peptide" evidence="2">
    <location>
        <begin position="1"/>
        <end position="22"/>
    </location>
</feature>
<keyword evidence="4" id="KW-1185">Reference proteome</keyword>
<evidence type="ECO:0000313" key="4">
    <source>
        <dbReference type="Proteomes" id="UP000007845"/>
    </source>
</evidence>
<evidence type="ECO:0000256" key="1">
    <source>
        <dbReference type="SAM" id="MobiDB-lite"/>
    </source>
</evidence>